<dbReference type="STRING" id="1697053.AKN87_03510"/>
<evidence type="ECO:0000313" key="4">
    <source>
        <dbReference type="Proteomes" id="UP000063953"/>
    </source>
</evidence>
<sequence>MSIATTEWGTFYLIVLMAIVTLITRWGGVYVMAFIPIRLGVRRFIEAMSGSVLIALLAPMAITGDLASQAALAITAVSMLLIKKPLVAISLGVLTTALIRQLYLI</sequence>
<keyword evidence="1" id="KW-1133">Transmembrane helix</keyword>
<organism evidence="2 4">
    <name type="scientific">Thiopseudomonas alkaliphila</name>
    <dbReference type="NCBI Taxonomy" id="1697053"/>
    <lineage>
        <taxon>Bacteria</taxon>
        <taxon>Pseudomonadati</taxon>
        <taxon>Pseudomonadota</taxon>
        <taxon>Gammaproteobacteria</taxon>
        <taxon>Pseudomonadales</taxon>
        <taxon>Pseudomonadaceae</taxon>
        <taxon>Thiopseudomonas</taxon>
    </lineage>
</organism>
<keyword evidence="4" id="KW-1185">Reference proteome</keyword>
<accession>A0A0K1XC36</accession>
<reference evidence="3" key="2">
    <citation type="submission" date="2020-06" db="EMBL/GenBank/DDBJ databases">
        <authorList>
            <person name="Dong N."/>
        </authorList>
    </citation>
    <scope>NUCLEOTIDE SEQUENCE</scope>
    <source>
        <strain evidence="3">DF46-2-2</strain>
    </source>
</reference>
<dbReference type="AlphaFoldDB" id="A0A0K1XC36"/>
<dbReference type="Proteomes" id="UP001173465">
    <property type="component" value="Unassembled WGS sequence"/>
</dbReference>
<dbReference type="EMBL" id="JACANB010000003">
    <property type="protein sequence ID" value="MDM1696130.1"/>
    <property type="molecule type" value="Genomic_DNA"/>
</dbReference>
<dbReference type="Proteomes" id="UP000063953">
    <property type="component" value="Chromosome"/>
</dbReference>
<reference evidence="2 4" key="1">
    <citation type="journal article" date="2015" name="Genome Announc.">
        <title>Genome Sequences of Oblitimonas alkaliphila gen. nov. sp. nov. (Proposed), a Novel Bacterium of the Pseudomonadaceae Family.</title>
        <authorList>
            <person name="Lauer A.C."/>
            <person name="Nicholson A.C."/>
            <person name="Humrighouse B.W."/>
            <person name="Emery B."/>
            <person name="Drobish A."/>
            <person name="Juieng P."/>
            <person name="Loparev V."/>
            <person name="McQuiston J.R."/>
        </authorList>
    </citation>
    <scope>NUCLEOTIDE SEQUENCE [LARGE SCALE GENOMIC DNA]</scope>
    <source>
        <strain evidence="2 4">E5571</strain>
    </source>
</reference>
<proteinExistence type="predicted"/>
<name>A0A0K1XC36_9GAMM</name>
<keyword evidence="1" id="KW-0472">Membrane</keyword>
<dbReference type="InterPro" id="IPR008407">
    <property type="entry name" value="Brnchd-chn_aa_trnsp_AzlD"/>
</dbReference>
<gene>
    <name evidence="2" type="ORF">AKN88_01405</name>
    <name evidence="3" type="ORF">HX099_05560</name>
</gene>
<feature type="transmembrane region" description="Helical" evidence="1">
    <location>
        <begin position="44"/>
        <end position="64"/>
    </location>
</feature>
<evidence type="ECO:0000313" key="3">
    <source>
        <dbReference type="EMBL" id="MDM1696130.1"/>
    </source>
</evidence>
<dbReference type="Pfam" id="PF05437">
    <property type="entry name" value="AzlD"/>
    <property type="match status" value="1"/>
</dbReference>
<dbReference type="GeneID" id="93983330"/>
<dbReference type="EMBL" id="CP012365">
    <property type="protein sequence ID" value="AKX58732.1"/>
    <property type="molecule type" value="Genomic_DNA"/>
</dbReference>
<keyword evidence="1" id="KW-0812">Transmembrane</keyword>
<feature type="transmembrane region" description="Helical" evidence="1">
    <location>
        <begin position="12"/>
        <end position="37"/>
    </location>
</feature>
<feature type="transmembrane region" description="Helical" evidence="1">
    <location>
        <begin position="70"/>
        <end position="99"/>
    </location>
</feature>
<dbReference type="OrthoDB" id="9156894at2"/>
<dbReference type="PATRIC" id="fig|1697052.3.peg.641"/>
<protein>
    <submittedName>
        <fullName evidence="3">AzlD domain-containing protein</fullName>
    </submittedName>
    <submittedName>
        <fullName evidence="2">Branched-chain amino acid transporter</fullName>
    </submittedName>
</protein>
<reference evidence="3" key="3">
    <citation type="journal article" date="2022" name="Sci. Total Environ.">
        <title>Prevalence, transmission, and molecular epidemiology of tet(X)-positive bacteria among humans, animals, and environmental niches in China: An epidemiological, and genomic-based study.</title>
        <authorList>
            <person name="Dong N."/>
            <person name="Zeng Y."/>
            <person name="Cai C."/>
            <person name="Sun C."/>
            <person name="Lu J."/>
            <person name="Liu C."/>
            <person name="Zhou H."/>
            <person name="Sun Q."/>
            <person name="Shu L."/>
            <person name="Wang H."/>
            <person name="Wang Y."/>
            <person name="Wang S."/>
            <person name="Wu C."/>
            <person name="Chan E.W."/>
            <person name="Chen G."/>
            <person name="Shen Z."/>
            <person name="Chen S."/>
            <person name="Zhang R."/>
        </authorList>
    </citation>
    <scope>NUCLEOTIDE SEQUENCE</scope>
    <source>
        <strain evidence="3">DF46-2-2</strain>
    </source>
</reference>
<evidence type="ECO:0000256" key="1">
    <source>
        <dbReference type="SAM" id="Phobius"/>
    </source>
</evidence>
<evidence type="ECO:0000313" key="2">
    <source>
        <dbReference type="EMBL" id="AKX58732.1"/>
    </source>
</evidence>
<dbReference type="RefSeq" id="WP_053099641.1">
    <property type="nucleotide sequence ID" value="NZ_CP012358.1"/>
</dbReference>
<dbReference type="KEGG" id="pbb:AKN87_03510"/>